<sequence length="60" mass="7198">MNIVFNKGCGRLMDTEALNIILVLILFSLIYLQRKQIRNLKKENSILRDKIKRLRKNKRL</sequence>
<protein>
    <submittedName>
        <fullName evidence="1">Uncharacterized protein</fullName>
    </submittedName>
</protein>
<dbReference type="EMBL" id="NAQV01000020">
    <property type="protein sequence ID" value="RAN62724.1"/>
    <property type="molecule type" value="Genomic_DNA"/>
</dbReference>
<name>A0A328KLX5_9LACT</name>
<dbReference type="AlphaFoldDB" id="A0A328KLX5"/>
<gene>
    <name evidence="1" type="ORF">B8A44_06915</name>
</gene>
<reference evidence="1 2" key="1">
    <citation type="submission" date="2017-03" db="EMBL/GenBank/DDBJ databases">
        <title>wgs assembly of Dolosigranulum pigrum KPL CDC strains.</title>
        <authorList>
            <person name="Brugger S.D."/>
            <person name="Pettigrew M."/>
            <person name="Kong Y."/>
            <person name="Lemon K.P."/>
        </authorList>
    </citation>
    <scope>NUCLEOTIDE SEQUENCE [LARGE SCALE GENOMIC DNA]</scope>
    <source>
        <strain evidence="1 2">KPL1931_CDC4294-98</strain>
    </source>
</reference>
<evidence type="ECO:0000313" key="1">
    <source>
        <dbReference type="EMBL" id="RAN62724.1"/>
    </source>
</evidence>
<organism evidence="1 2">
    <name type="scientific">Dolosigranulum pigrum</name>
    <dbReference type="NCBI Taxonomy" id="29394"/>
    <lineage>
        <taxon>Bacteria</taxon>
        <taxon>Bacillati</taxon>
        <taxon>Bacillota</taxon>
        <taxon>Bacilli</taxon>
        <taxon>Lactobacillales</taxon>
        <taxon>Carnobacteriaceae</taxon>
        <taxon>Dolosigranulum</taxon>
    </lineage>
</organism>
<evidence type="ECO:0000313" key="2">
    <source>
        <dbReference type="Proteomes" id="UP000249099"/>
    </source>
</evidence>
<accession>A0A328KLX5</accession>
<dbReference type="Proteomes" id="UP000249099">
    <property type="component" value="Unassembled WGS sequence"/>
</dbReference>
<proteinExistence type="predicted"/>
<comment type="caution">
    <text evidence="1">The sequence shown here is derived from an EMBL/GenBank/DDBJ whole genome shotgun (WGS) entry which is preliminary data.</text>
</comment>